<evidence type="ECO:0000313" key="2">
    <source>
        <dbReference type="EMBL" id="MFM0641420.1"/>
    </source>
</evidence>
<name>A0ABW9E209_9BURK</name>
<keyword evidence="1" id="KW-0732">Signal</keyword>
<feature type="signal peptide" evidence="1">
    <location>
        <begin position="1"/>
        <end position="31"/>
    </location>
</feature>
<gene>
    <name evidence="2" type="ORF">PQQ63_32485</name>
</gene>
<keyword evidence="3" id="KW-1185">Reference proteome</keyword>
<dbReference type="Proteomes" id="UP001629432">
    <property type="component" value="Unassembled WGS sequence"/>
</dbReference>
<evidence type="ECO:0000256" key="1">
    <source>
        <dbReference type="SAM" id="SignalP"/>
    </source>
</evidence>
<proteinExistence type="predicted"/>
<protein>
    <recommendedName>
        <fullName evidence="4">DUF1311 domain-containing protein</fullName>
    </recommendedName>
</protein>
<dbReference type="RefSeq" id="WP_408224885.1">
    <property type="nucleotide sequence ID" value="NZ_JAQQCF010000040.1"/>
</dbReference>
<evidence type="ECO:0000313" key="3">
    <source>
        <dbReference type="Proteomes" id="UP001629432"/>
    </source>
</evidence>
<reference evidence="2 3" key="1">
    <citation type="journal article" date="2024" name="Chem. Sci.">
        <title>Discovery of megapolipeptins by genome mining of a Burkholderiales bacteria collection.</title>
        <authorList>
            <person name="Paulo B.S."/>
            <person name="Recchia M.J.J."/>
            <person name="Lee S."/>
            <person name="Fergusson C.H."/>
            <person name="Romanowski S.B."/>
            <person name="Hernandez A."/>
            <person name="Krull N."/>
            <person name="Liu D.Y."/>
            <person name="Cavanagh H."/>
            <person name="Bos A."/>
            <person name="Gray C.A."/>
            <person name="Murphy B.T."/>
            <person name="Linington R.G."/>
            <person name="Eustaquio A.S."/>
        </authorList>
    </citation>
    <scope>NUCLEOTIDE SEQUENCE [LARGE SCALE GENOMIC DNA]</scope>
    <source>
        <strain evidence="2 3">RL17-338-BIC-A</strain>
    </source>
</reference>
<accession>A0ABW9E209</accession>
<evidence type="ECO:0008006" key="4">
    <source>
        <dbReference type="Google" id="ProtNLM"/>
    </source>
</evidence>
<dbReference type="EMBL" id="JAQQCF010000040">
    <property type="protein sequence ID" value="MFM0641420.1"/>
    <property type="molecule type" value="Genomic_DNA"/>
</dbReference>
<sequence length="132" mass="14741">MYNNRSCYRALRALVPLLVLVLLAQPRLASASEDGANASAEAAGQRARFDQEFCGGTAQDVAAYKEKLRKVLTEASQFDTRWQAGWQRGDSDAIQMRSLQLSSPAEFAVRVKGNCERIKWQADNLLRVRPPK</sequence>
<organism evidence="2 3">
    <name type="scientific">Paraburkholderia metrosideri</name>
    <dbReference type="NCBI Taxonomy" id="580937"/>
    <lineage>
        <taxon>Bacteria</taxon>
        <taxon>Pseudomonadati</taxon>
        <taxon>Pseudomonadota</taxon>
        <taxon>Betaproteobacteria</taxon>
        <taxon>Burkholderiales</taxon>
        <taxon>Burkholderiaceae</taxon>
        <taxon>Paraburkholderia</taxon>
    </lineage>
</organism>
<feature type="chain" id="PRO_5046010093" description="DUF1311 domain-containing protein" evidence="1">
    <location>
        <begin position="32"/>
        <end position="132"/>
    </location>
</feature>
<comment type="caution">
    <text evidence="2">The sequence shown here is derived from an EMBL/GenBank/DDBJ whole genome shotgun (WGS) entry which is preliminary data.</text>
</comment>